<dbReference type="InterPro" id="IPR005119">
    <property type="entry name" value="LysR_subst-bd"/>
</dbReference>
<dbReference type="PANTHER" id="PTHR30346:SF29">
    <property type="entry name" value="LYSR SUBSTRATE-BINDING"/>
    <property type="match status" value="1"/>
</dbReference>
<gene>
    <name evidence="6" type="ORF">VT52_017330</name>
</gene>
<keyword evidence="7" id="KW-1185">Reference proteome</keyword>
<evidence type="ECO:0000256" key="2">
    <source>
        <dbReference type="ARBA" id="ARBA00023015"/>
    </source>
</evidence>
<evidence type="ECO:0000256" key="3">
    <source>
        <dbReference type="ARBA" id="ARBA00023125"/>
    </source>
</evidence>
<keyword evidence="3" id="KW-0238">DNA-binding</keyword>
<dbReference type="PROSITE" id="PS50931">
    <property type="entry name" value="HTH_LYSR"/>
    <property type="match status" value="1"/>
</dbReference>
<accession>A0A1J4PZH7</accession>
<dbReference type="Pfam" id="PF00126">
    <property type="entry name" value="HTH_1"/>
    <property type="match status" value="1"/>
</dbReference>
<dbReference type="SUPFAM" id="SSF46785">
    <property type="entry name" value="Winged helix' DNA-binding domain"/>
    <property type="match status" value="1"/>
</dbReference>
<evidence type="ECO:0000256" key="1">
    <source>
        <dbReference type="ARBA" id="ARBA00009437"/>
    </source>
</evidence>
<dbReference type="OrthoDB" id="3459455at2"/>
<protein>
    <submittedName>
        <fullName evidence="6">LysR family transcriptional regulator</fullName>
    </submittedName>
</protein>
<evidence type="ECO:0000259" key="5">
    <source>
        <dbReference type="PROSITE" id="PS50931"/>
    </source>
</evidence>
<dbReference type="SUPFAM" id="SSF53850">
    <property type="entry name" value="Periplasmic binding protein-like II"/>
    <property type="match status" value="1"/>
</dbReference>
<reference evidence="6" key="1">
    <citation type="submission" date="2016-10" db="EMBL/GenBank/DDBJ databases">
        <title>Genome sequence of Streptomyces malaysiense MUSC 136.</title>
        <authorList>
            <person name="Lee L.-H."/>
            <person name="Ser H.-L."/>
        </authorList>
    </citation>
    <scope>NUCLEOTIDE SEQUENCE [LARGE SCALE GENOMIC DNA]</scope>
    <source>
        <strain evidence="6">MUSC 136</strain>
    </source>
</reference>
<dbReference type="RefSeq" id="WP_046427047.1">
    <property type="nucleotide sequence ID" value="NZ_LBDA02000038.1"/>
</dbReference>
<proteinExistence type="inferred from homology"/>
<keyword evidence="4" id="KW-0804">Transcription</keyword>
<organism evidence="6 7">
    <name type="scientific">Streptomyces malaysiense</name>
    <dbReference type="NCBI Taxonomy" id="1428626"/>
    <lineage>
        <taxon>Bacteria</taxon>
        <taxon>Bacillati</taxon>
        <taxon>Actinomycetota</taxon>
        <taxon>Actinomycetes</taxon>
        <taxon>Kitasatosporales</taxon>
        <taxon>Streptomycetaceae</taxon>
        <taxon>Streptomyces</taxon>
    </lineage>
</organism>
<dbReference type="AlphaFoldDB" id="A0A1J4PZH7"/>
<dbReference type="GO" id="GO:0003677">
    <property type="term" value="F:DNA binding"/>
    <property type="evidence" value="ECO:0007669"/>
    <property type="project" value="UniProtKB-KW"/>
</dbReference>
<feature type="domain" description="HTH lysR-type" evidence="5">
    <location>
        <begin position="1"/>
        <end position="58"/>
    </location>
</feature>
<dbReference type="GO" id="GO:0003700">
    <property type="term" value="F:DNA-binding transcription factor activity"/>
    <property type="evidence" value="ECO:0007669"/>
    <property type="project" value="InterPro"/>
</dbReference>
<dbReference type="Proteomes" id="UP000034838">
    <property type="component" value="Unassembled WGS sequence"/>
</dbReference>
<evidence type="ECO:0000313" key="7">
    <source>
        <dbReference type="Proteomes" id="UP000034838"/>
    </source>
</evidence>
<comment type="similarity">
    <text evidence="1">Belongs to the LysR transcriptional regulatory family.</text>
</comment>
<dbReference type="CDD" id="cd05466">
    <property type="entry name" value="PBP2_LTTR_substrate"/>
    <property type="match status" value="1"/>
</dbReference>
<dbReference type="Gene3D" id="1.10.10.10">
    <property type="entry name" value="Winged helix-like DNA-binding domain superfamily/Winged helix DNA-binding domain"/>
    <property type="match status" value="1"/>
</dbReference>
<dbReference type="PRINTS" id="PR00039">
    <property type="entry name" value="HTHLYSR"/>
</dbReference>
<evidence type="ECO:0000256" key="4">
    <source>
        <dbReference type="ARBA" id="ARBA00023163"/>
    </source>
</evidence>
<evidence type="ECO:0000313" key="6">
    <source>
        <dbReference type="EMBL" id="OIK26325.1"/>
    </source>
</evidence>
<dbReference type="Pfam" id="PF03466">
    <property type="entry name" value="LysR_substrate"/>
    <property type="match status" value="1"/>
</dbReference>
<dbReference type="GO" id="GO:0032993">
    <property type="term" value="C:protein-DNA complex"/>
    <property type="evidence" value="ECO:0007669"/>
    <property type="project" value="TreeGrafter"/>
</dbReference>
<keyword evidence="2" id="KW-0805">Transcription regulation</keyword>
<dbReference type="EMBL" id="LBDA02000038">
    <property type="protein sequence ID" value="OIK26325.1"/>
    <property type="molecule type" value="Genomic_DNA"/>
</dbReference>
<sequence>MTLEDLKVFAAVCEAHNLSTVAREMNCTQSAVSQHIRRLEKETGLPLVERRPRGVVPTGAGLILHRAVREGLTALDDAMRLLDELRTGRHGSVAIATGSTTIRHFMGASVKEFRHTFPDVRLEFHTERSSERCLEALRKGLVELAWVTITPDVRGLEQRPVIDLDWVLAVHRDDPLAERPALSLADLSRTQLIRPPAGTSSGRQVDERLGLGPTGATDWDTALLLAELGLGHALVPAVPGVSSRPDPLRLIPVRGLVPLKVGWAARQWSALSPSANAFADTVIAHLDAWGGTAGEHEAS</sequence>
<dbReference type="Gene3D" id="3.40.190.290">
    <property type="match status" value="1"/>
</dbReference>
<dbReference type="PANTHER" id="PTHR30346">
    <property type="entry name" value="TRANSCRIPTIONAL DUAL REGULATOR HCAR-RELATED"/>
    <property type="match status" value="1"/>
</dbReference>
<comment type="caution">
    <text evidence="6">The sequence shown here is derived from an EMBL/GenBank/DDBJ whole genome shotgun (WGS) entry which is preliminary data.</text>
</comment>
<dbReference type="InterPro" id="IPR036390">
    <property type="entry name" value="WH_DNA-bd_sf"/>
</dbReference>
<name>A0A1J4PZH7_9ACTN</name>
<dbReference type="InterPro" id="IPR000847">
    <property type="entry name" value="LysR_HTH_N"/>
</dbReference>
<dbReference type="InterPro" id="IPR036388">
    <property type="entry name" value="WH-like_DNA-bd_sf"/>
</dbReference>